<dbReference type="EMBL" id="AMZH03000189">
    <property type="protein sequence ID" value="RRT85042.1"/>
    <property type="molecule type" value="Genomic_DNA"/>
</dbReference>
<dbReference type="AlphaFoldDB" id="A0A427B973"/>
<proteinExistence type="predicted"/>
<dbReference type="PANTHER" id="PTHR33472">
    <property type="entry name" value="OS01G0106600 PROTEIN"/>
    <property type="match status" value="1"/>
</dbReference>
<feature type="compositionally biased region" description="Basic and acidic residues" evidence="1">
    <location>
        <begin position="231"/>
        <end position="273"/>
    </location>
</feature>
<dbReference type="Proteomes" id="UP000287651">
    <property type="component" value="Unassembled WGS sequence"/>
</dbReference>
<evidence type="ECO:0000256" key="1">
    <source>
        <dbReference type="SAM" id="MobiDB-lite"/>
    </source>
</evidence>
<feature type="region of interest" description="Disordered" evidence="1">
    <location>
        <begin position="212"/>
        <end position="273"/>
    </location>
</feature>
<accession>A0A427B973</accession>
<organism evidence="2 3">
    <name type="scientific">Ensete ventricosum</name>
    <name type="common">Abyssinian banana</name>
    <name type="synonym">Musa ensete</name>
    <dbReference type="NCBI Taxonomy" id="4639"/>
    <lineage>
        <taxon>Eukaryota</taxon>
        <taxon>Viridiplantae</taxon>
        <taxon>Streptophyta</taxon>
        <taxon>Embryophyta</taxon>
        <taxon>Tracheophyta</taxon>
        <taxon>Spermatophyta</taxon>
        <taxon>Magnoliopsida</taxon>
        <taxon>Liliopsida</taxon>
        <taxon>Zingiberales</taxon>
        <taxon>Musaceae</taxon>
        <taxon>Ensete</taxon>
    </lineage>
</organism>
<reference evidence="2 3" key="1">
    <citation type="journal article" date="2014" name="Agronomy (Basel)">
        <title>A Draft Genome Sequence for Ensete ventricosum, the Drought-Tolerant Tree Against Hunger.</title>
        <authorList>
            <person name="Harrison J."/>
            <person name="Moore K.A."/>
            <person name="Paszkiewicz K."/>
            <person name="Jones T."/>
            <person name="Grant M."/>
            <person name="Ambacheew D."/>
            <person name="Muzemil S."/>
            <person name="Studholme D.J."/>
        </authorList>
    </citation>
    <scope>NUCLEOTIDE SEQUENCE [LARGE SCALE GENOMIC DNA]</scope>
</reference>
<sequence>MRHGDSCPRPMPLQPHVLRTFRSYLEGRLRIVIPDTALGTNRPSSPSRTPEGSSIHRELQPPLTLMNLRTQTRTGLADTSPTKSIAMVASSSSNGENRQRNMQHEVRDMISTLTNRLMLLGRSTARSDAKSQEAGDAADPGLRVITLAGDNKGASMKADMEDLMDTDGGVYDDDSGMCTHANSNFQAVNNSILLGGSCSAEDPGVHLLISECSEEEEEEEDAEDDNDDDEHEKRGKEEGKDKEKKKEKKKIEKYEKKKKKESKDGTKTELEVA</sequence>
<dbReference type="PANTHER" id="PTHR33472:SF28">
    <property type="entry name" value="BROMO AND FHA DOMAIN-CONTAINING PROTEIN DDB_G0267958"/>
    <property type="match status" value="1"/>
</dbReference>
<feature type="compositionally biased region" description="Acidic residues" evidence="1">
    <location>
        <begin position="212"/>
        <end position="230"/>
    </location>
</feature>
<evidence type="ECO:0000313" key="2">
    <source>
        <dbReference type="EMBL" id="RRT85042.1"/>
    </source>
</evidence>
<name>A0A427B973_ENSVE</name>
<gene>
    <name evidence="2" type="ORF">B296_00002466</name>
</gene>
<protein>
    <submittedName>
        <fullName evidence="2">Uncharacterized protein</fullName>
    </submittedName>
</protein>
<feature type="region of interest" description="Disordered" evidence="1">
    <location>
        <begin position="36"/>
        <end position="61"/>
    </location>
</feature>
<evidence type="ECO:0000313" key="3">
    <source>
        <dbReference type="Proteomes" id="UP000287651"/>
    </source>
</evidence>
<comment type="caution">
    <text evidence="2">The sequence shown here is derived from an EMBL/GenBank/DDBJ whole genome shotgun (WGS) entry which is preliminary data.</text>
</comment>
<feature type="compositionally biased region" description="Polar residues" evidence="1">
    <location>
        <begin position="38"/>
        <end position="52"/>
    </location>
</feature>